<dbReference type="Gene3D" id="1.20.58.390">
    <property type="entry name" value="Neurotransmitter-gated ion-channel transmembrane domain"/>
    <property type="match status" value="1"/>
</dbReference>
<comment type="caution">
    <text evidence="3">The sequence shown here is derived from an EMBL/GenBank/DDBJ whole genome shotgun (WGS) entry which is preliminary data.</text>
</comment>
<dbReference type="GO" id="GO:0005230">
    <property type="term" value="F:extracellular ligand-gated monoatomic ion channel activity"/>
    <property type="evidence" value="ECO:0007669"/>
    <property type="project" value="InterPro"/>
</dbReference>
<keyword evidence="2" id="KW-0812">Transmembrane</keyword>
<dbReference type="Proteomes" id="UP000654075">
    <property type="component" value="Unassembled WGS sequence"/>
</dbReference>
<dbReference type="EMBL" id="CAJNNV010028162">
    <property type="protein sequence ID" value="CAE8623404.1"/>
    <property type="molecule type" value="Genomic_DNA"/>
</dbReference>
<keyword evidence="2" id="KW-0472">Membrane</keyword>
<evidence type="ECO:0000313" key="3">
    <source>
        <dbReference type="EMBL" id="CAE8623404.1"/>
    </source>
</evidence>
<dbReference type="InterPro" id="IPR038050">
    <property type="entry name" value="Neuro_actylchol_rec"/>
</dbReference>
<gene>
    <name evidence="3" type="ORF">PGLA1383_LOCUS40672</name>
</gene>
<dbReference type="AlphaFoldDB" id="A0A813GH03"/>
<organism evidence="3 4">
    <name type="scientific">Polarella glacialis</name>
    <name type="common">Dinoflagellate</name>
    <dbReference type="NCBI Taxonomy" id="89957"/>
    <lineage>
        <taxon>Eukaryota</taxon>
        <taxon>Sar</taxon>
        <taxon>Alveolata</taxon>
        <taxon>Dinophyceae</taxon>
        <taxon>Suessiales</taxon>
        <taxon>Suessiaceae</taxon>
        <taxon>Polarella</taxon>
    </lineage>
</organism>
<feature type="non-terminal residue" evidence="3">
    <location>
        <position position="619"/>
    </location>
</feature>
<feature type="transmembrane region" description="Helical" evidence="2">
    <location>
        <begin position="440"/>
        <end position="460"/>
    </location>
</feature>
<proteinExistence type="predicted"/>
<feature type="region of interest" description="Disordered" evidence="1">
    <location>
        <begin position="574"/>
        <end position="596"/>
    </location>
</feature>
<dbReference type="InterPro" id="IPR036734">
    <property type="entry name" value="Neur_chan_lig-bd_sf"/>
</dbReference>
<evidence type="ECO:0008006" key="5">
    <source>
        <dbReference type="Google" id="ProtNLM"/>
    </source>
</evidence>
<evidence type="ECO:0000313" key="4">
    <source>
        <dbReference type="Proteomes" id="UP000654075"/>
    </source>
</evidence>
<sequence>ALSPLLVRAITSFERHLQQGQELYREDAYLRGRLLEEDASKAAMFRELLEAVRALHSPATSPSIHCSTIKIPRYRPHVGCDGNLYEFPEVEVSVKVYQICNVDTAQLTFEVDFLCCLEWCDPNVEGKSPEELKSLDWNQYFNPHVEVDNCKDSSAWLDGMDAIPRRRSSSFQSRINGACGGKSVNEDFGVQLRKTMRFRGTLAMGPVDLRCFPFDIQALPIRLKARRCRGLALGTPAAGARCDQCGLVSLVDSSGMMLFESYLQHDAHLKGRGNYAVATAGDALLEFNINGLTGRHPDAKRVDIYEVCIFVKRPFLAHYFWDLLILNLLVMLATTAFWDTAAADLSSRMSISLTVILTLAAYTSSRPAPIEKAPYVTFHDWVEQMSMFLVTGISVQNVVAVVSCGGQNSEAPPYMTEEFERNRDGCSLGWCMSRQIDCKGLTVLLVAWALLALYSAFWLARTRRRATRGLRERLATLAAVQRDEFQASRRGLSNSQPRPMQTWEGQAPLLHAGGAHRLFGCANRLFGCCLGRRQTWVEEGPSPSGAGRVRDEGPGQDMSAGLAAAVAAAFRAGQDASGFKGQARPRPVALGRSVDRKINKPQGVLRHLFAPRGLSRQRQ</sequence>
<evidence type="ECO:0000256" key="1">
    <source>
        <dbReference type="SAM" id="MobiDB-lite"/>
    </source>
</evidence>
<name>A0A813GH03_POLGL</name>
<accession>A0A813GH03</accession>
<protein>
    <recommendedName>
        <fullName evidence="5">Neurotransmitter-gated ion-channel ligand-binding domain-containing protein</fullName>
    </recommendedName>
</protein>
<dbReference type="GO" id="GO:0016020">
    <property type="term" value="C:membrane"/>
    <property type="evidence" value="ECO:0007669"/>
    <property type="project" value="InterPro"/>
</dbReference>
<dbReference type="Gene3D" id="2.70.170.10">
    <property type="entry name" value="Neurotransmitter-gated ion-channel ligand-binding domain"/>
    <property type="match status" value="1"/>
</dbReference>
<keyword evidence="2" id="KW-1133">Transmembrane helix</keyword>
<keyword evidence="4" id="KW-1185">Reference proteome</keyword>
<feature type="transmembrane region" description="Helical" evidence="2">
    <location>
        <begin position="319"/>
        <end position="338"/>
    </location>
</feature>
<evidence type="ECO:0000256" key="2">
    <source>
        <dbReference type="SAM" id="Phobius"/>
    </source>
</evidence>
<reference evidence="3" key="1">
    <citation type="submission" date="2021-02" db="EMBL/GenBank/DDBJ databases">
        <authorList>
            <person name="Dougan E. K."/>
            <person name="Rhodes N."/>
            <person name="Thang M."/>
            <person name="Chan C."/>
        </authorList>
    </citation>
    <scope>NUCLEOTIDE SEQUENCE</scope>
</reference>